<name>A0A1X6MVQ9_9APHY</name>
<feature type="compositionally biased region" description="Polar residues" evidence="1">
    <location>
        <begin position="821"/>
        <end position="831"/>
    </location>
</feature>
<dbReference type="RefSeq" id="XP_024337242.1">
    <property type="nucleotide sequence ID" value="XM_024479380.1"/>
</dbReference>
<evidence type="ECO:0000259" key="2">
    <source>
        <dbReference type="Pfam" id="PF09444"/>
    </source>
</evidence>
<feature type="region of interest" description="Disordered" evidence="1">
    <location>
        <begin position="1"/>
        <end position="102"/>
    </location>
</feature>
<dbReference type="Proteomes" id="UP000194127">
    <property type="component" value="Unassembled WGS sequence"/>
</dbReference>
<feature type="region of interest" description="Disordered" evidence="1">
    <location>
        <begin position="769"/>
        <end position="789"/>
    </location>
</feature>
<feature type="region of interest" description="Disordered" evidence="1">
    <location>
        <begin position="813"/>
        <end position="876"/>
    </location>
</feature>
<feature type="region of interest" description="Disordered" evidence="1">
    <location>
        <begin position="324"/>
        <end position="361"/>
    </location>
</feature>
<organism evidence="3 4">
    <name type="scientific">Postia placenta MAD-698-R-SB12</name>
    <dbReference type="NCBI Taxonomy" id="670580"/>
    <lineage>
        <taxon>Eukaryota</taxon>
        <taxon>Fungi</taxon>
        <taxon>Dikarya</taxon>
        <taxon>Basidiomycota</taxon>
        <taxon>Agaricomycotina</taxon>
        <taxon>Agaricomycetes</taxon>
        <taxon>Polyporales</taxon>
        <taxon>Adustoporiaceae</taxon>
        <taxon>Rhodonia</taxon>
    </lineage>
</organism>
<dbReference type="Pfam" id="PF09444">
    <property type="entry name" value="MRC1"/>
    <property type="match status" value="1"/>
</dbReference>
<feature type="compositionally biased region" description="Acidic residues" evidence="1">
    <location>
        <begin position="651"/>
        <end position="662"/>
    </location>
</feature>
<feature type="compositionally biased region" description="Acidic residues" evidence="1">
    <location>
        <begin position="607"/>
        <end position="629"/>
    </location>
</feature>
<feature type="compositionally biased region" description="Acidic residues" evidence="1">
    <location>
        <begin position="1087"/>
        <end position="1098"/>
    </location>
</feature>
<dbReference type="OrthoDB" id="3361281at2759"/>
<feature type="compositionally biased region" description="Low complexity" evidence="1">
    <location>
        <begin position="1383"/>
        <end position="1399"/>
    </location>
</feature>
<feature type="compositionally biased region" description="Basic and acidic residues" evidence="1">
    <location>
        <begin position="1070"/>
        <end position="1086"/>
    </location>
</feature>
<feature type="compositionally biased region" description="Basic and acidic residues" evidence="1">
    <location>
        <begin position="84"/>
        <end position="98"/>
    </location>
</feature>
<feature type="domain" description="DNA replication checkpoint mediator MRC1" evidence="2">
    <location>
        <begin position="1081"/>
        <end position="1224"/>
    </location>
</feature>
<protein>
    <recommendedName>
        <fullName evidence="2">DNA replication checkpoint mediator MRC1 domain-containing protein</fullName>
    </recommendedName>
</protein>
<feature type="compositionally biased region" description="Low complexity" evidence="1">
    <location>
        <begin position="173"/>
        <end position="184"/>
    </location>
</feature>
<feature type="compositionally biased region" description="Basic residues" evidence="1">
    <location>
        <begin position="1194"/>
        <end position="1203"/>
    </location>
</feature>
<evidence type="ECO:0000256" key="1">
    <source>
        <dbReference type="SAM" id="MobiDB-lite"/>
    </source>
</evidence>
<feature type="compositionally biased region" description="Acidic residues" evidence="1">
    <location>
        <begin position="1180"/>
        <end position="1191"/>
    </location>
</feature>
<feature type="compositionally biased region" description="Low complexity" evidence="1">
    <location>
        <begin position="39"/>
        <end position="57"/>
    </location>
</feature>
<feature type="compositionally biased region" description="Polar residues" evidence="1">
    <location>
        <begin position="476"/>
        <end position="488"/>
    </location>
</feature>
<feature type="region of interest" description="Disordered" evidence="1">
    <location>
        <begin position="1139"/>
        <end position="1216"/>
    </location>
</feature>
<evidence type="ECO:0000313" key="4">
    <source>
        <dbReference type="Proteomes" id="UP000194127"/>
    </source>
</evidence>
<dbReference type="GeneID" id="36324330"/>
<feature type="region of interest" description="Disordered" evidence="1">
    <location>
        <begin position="467"/>
        <end position="490"/>
    </location>
</feature>
<reference evidence="3 4" key="1">
    <citation type="submission" date="2017-04" db="EMBL/GenBank/DDBJ databases">
        <title>Genome Sequence of the Model Brown-Rot Fungus Postia placenta SB12.</title>
        <authorList>
            <consortium name="DOE Joint Genome Institute"/>
            <person name="Gaskell J."/>
            <person name="Kersten P."/>
            <person name="Larrondo L.F."/>
            <person name="Canessa P."/>
            <person name="Martinez D."/>
            <person name="Hibbett D."/>
            <person name="Schmoll M."/>
            <person name="Kubicek C.P."/>
            <person name="Martinez A.T."/>
            <person name="Yadav J."/>
            <person name="Master E."/>
            <person name="Magnuson J.K."/>
            <person name="James T."/>
            <person name="Yaver D."/>
            <person name="Berka R."/>
            <person name="Labutti K."/>
            <person name="Lipzen A."/>
            <person name="Aerts A."/>
            <person name="Barry K."/>
            <person name="Henrissat B."/>
            <person name="Blanchette R."/>
            <person name="Grigoriev I."/>
            <person name="Cullen D."/>
        </authorList>
    </citation>
    <scope>NUCLEOTIDE SEQUENCE [LARGE SCALE GENOMIC DNA]</scope>
    <source>
        <strain evidence="3 4">MAD-698-R-SB12</strain>
    </source>
</reference>
<feature type="compositionally biased region" description="Polar residues" evidence="1">
    <location>
        <begin position="214"/>
        <end position="228"/>
    </location>
</feature>
<feature type="region of interest" description="Disordered" evidence="1">
    <location>
        <begin position="986"/>
        <end position="1121"/>
    </location>
</feature>
<feature type="compositionally biased region" description="Basic and acidic residues" evidence="1">
    <location>
        <begin position="1139"/>
        <end position="1161"/>
    </location>
</feature>
<accession>A0A1X6MVQ9</accession>
<feature type="region of interest" description="Disordered" evidence="1">
    <location>
        <begin position="593"/>
        <end position="725"/>
    </location>
</feature>
<feature type="region of interest" description="Disordered" evidence="1">
    <location>
        <begin position="1339"/>
        <end position="1487"/>
    </location>
</feature>
<proteinExistence type="predicted"/>
<gene>
    <name evidence="3" type="ORF">POSPLADRAFT_1047884</name>
</gene>
<dbReference type="STRING" id="670580.A0A1X6MVQ9"/>
<feature type="compositionally biased region" description="Acidic residues" evidence="1">
    <location>
        <begin position="1109"/>
        <end position="1118"/>
    </location>
</feature>
<dbReference type="InterPro" id="IPR018564">
    <property type="entry name" value="Repl_chkpnt_MRC1_dom"/>
</dbReference>
<feature type="compositionally biased region" description="Low complexity" evidence="1">
    <location>
        <begin position="10"/>
        <end position="21"/>
    </location>
</feature>
<feature type="compositionally biased region" description="Basic and acidic residues" evidence="1">
    <location>
        <begin position="697"/>
        <end position="710"/>
    </location>
</feature>
<feature type="compositionally biased region" description="Polar residues" evidence="1">
    <location>
        <begin position="324"/>
        <end position="345"/>
    </location>
</feature>
<feature type="region of interest" description="Disordered" evidence="1">
    <location>
        <begin position="119"/>
        <end position="309"/>
    </location>
</feature>
<feature type="compositionally biased region" description="Polar residues" evidence="1">
    <location>
        <begin position="1418"/>
        <end position="1434"/>
    </location>
</feature>
<feature type="compositionally biased region" description="Polar residues" evidence="1">
    <location>
        <begin position="1351"/>
        <end position="1364"/>
    </location>
</feature>
<evidence type="ECO:0000313" key="3">
    <source>
        <dbReference type="EMBL" id="OSX60448.1"/>
    </source>
</evidence>
<feature type="compositionally biased region" description="Polar residues" evidence="1">
    <location>
        <begin position="1027"/>
        <end position="1037"/>
    </location>
</feature>
<sequence length="1752" mass="195976">MESSPDALGVSTSSSRSASPLRARRVAVTYGRRREPPSDADTSTSSAFSLSSRADPSLLPSSSADEEIPPSSDIDDALDYSITHARDDDASDNDKTGDSFEFPWKRRLRKVDTYYAERNTMPEFSGAYRDGGTGASPSSSRGGRHIVSRTSTSRDTSDGEGSLKPLSSLLEFSQVRQQSRSPSPVIRPRHRARVATAGYDSDEDVHDSPKRYSSALNSGLSPAAQSREPSPATDRGKGKAKAITPEESGEDESTASVNRLRSKRKRPTTQPKERRTKAPTRKEREDTQKATARLLAERSTTVARTQTREMRVTDLLHKIAFNYDSQPPKSENVTSDPIQPFSSSPAVEHIADHPRRSGPDPSISAVLECSPKMPITATFIQNGLLGAVPIEVSPFGHNGSDDERPEVSAVLAEHEARSAKQTRGEEARRRLLEHKRRALERNQQHAVIVADEDSDLEIVSEDPRLVANDEARSRGRQSARSTQYSLGRQLQLAHAGPLRRSEVRHSDATNGLDMLRMASAPAFGRPVKETKDMASVQLSHGSLNKYLFRKVQGQAGEERRLKEEEWERRGGKVRYKIVDDRAQDAILGYIDRGLSAEQARDEVGHADDDDDEDEDEEADPTYDDGDDENMPPAQGIEDDASEYTAPREGESEAYEDDDDWENDGGLRYRSSRSSCRRISTVHSDQEDETDDAIGMPDEPRDFSPQRRRDASTTSTELEGTDKENDYRMVYAAGEDKENAAFPTSSSGPRLASDRRGLFDLYLRDQSPVEVLEESDDVPMENTVEDRRPPLKEILGAETDDPFAFSSPARRLVFSVDDESEQSTSDKPSSGRKSIRDDVGLQDTLSLLQPAAPSESGFSQFFESSANAGAPSPAVPKALQAGGLSQFWSQQPVDAGFERLRQEKQAQELELTLDAGLQPALDITQGRRKKADEIFEKEQQMLAESAAGKQKSKSKDYINEHGFLTQTAQTPRLAMVSPLFTRTQAISPLTRKGPMAPPLVPRQPLAAIELGMEGDVEEDQPRRRLVKRQSSPTRSNSLEVRDASPSPSPSKSRNSKPRNVFDVMQRAANLQHRDAAKTERRLQKSEFIEGEAEESDDDAMMGFGPRNKVDEDEEDDESQDQTLTELVDDAAMDAETLAEHAVIEKHREHQQIDDEANEKLQKDVVAGNWKTKRRDRGIGFEDSDSEDDDDDDAKARRRKMSKKRRIEDDSLEQLAKNPETLAFVQAYHADDADGDDFAHLQQDEMTLINEQDQENVEDDEPEYVSTTELTRQLREAAQDVEAHRAFDPHDVSWVEQDADDDEGIIPVKEVQKQFNPRRGADLDAALEMKRTVAEDERDRARLQTWAKGESRTAGSSRSTGISAVTGSGKRKPGRGPLSDGQRAVAKSTTRVSKSSSALSSKRQHTIARSDVPPPYTLEPPTTSPHSGAQNQSWDSSGRVGPNPNSARYPLSQGRARSSSSLQNPGLPSYSYTGSAQHERTPLNPSQHQGYAYTSYSVSVREVPSRWTSFYRFMIMVLVIAVIYQMHEHRQTLSQYPPTLAEREAIRREWEAERVTYDTEVGRVRRSWALERVEHDRESEDMRRESEQWEQEKDGWKYDKIEAGRRLGLHWDQVQARRCVAFGTREYVARMEFEPREACDVMPVNIGGRMVDSPGFCENTRWDGDIVAHWFVDKDEGCMPHWGRVYDKGCVAPGLHRWETRLWGLHYGEDWHAMCKSTPADVAGRHFDGPTYCQNRGIFFGMVGMFHGTDLTCP</sequence>
<keyword evidence="4" id="KW-1185">Reference proteome</keyword>
<feature type="compositionally biased region" description="Low complexity" evidence="1">
    <location>
        <begin position="667"/>
        <end position="678"/>
    </location>
</feature>
<dbReference type="EMBL" id="KZ110600">
    <property type="protein sequence ID" value="OSX60448.1"/>
    <property type="molecule type" value="Genomic_DNA"/>
</dbReference>
<feature type="compositionally biased region" description="Acidic residues" evidence="1">
    <location>
        <begin position="64"/>
        <end position="78"/>
    </location>
</feature>
<feature type="compositionally biased region" description="Basic and acidic residues" evidence="1">
    <location>
        <begin position="349"/>
        <end position="358"/>
    </location>
</feature>
<feature type="compositionally biased region" description="Low complexity" evidence="1">
    <location>
        <begin position="853"/>
        <end position="864"/>
    </location>
</feature>
<feature type="compositionally biased region" description="Polar residues" evidence="1">
    <location>
        <begin position="1453"/>
        <end position="1474"/>
    </location>
</feature>